<name>A0A0A8XPA0_ARUDO</name>
<organism evidence="1">
    <name type="scientific">Arundo donax</name>
    <name type="common">Giant reed</name>
    <name type="synonym">Donax arundinaceus</name>
    <dbReference type="NCBI Taxonomy" id="35708"/>
    <lineage>
        <taxon>Eukaryota</taxon>
        <taxon>Viridiplantae</taxon>
        <taxon>Streptophyta</taxon>
        <taxon>Embryophyta</taxon>
        <taxon>Tracheophyta</taxon>
        <taxon>Spermatophyta</taxon>
        <taxon>Magnoliopsida</taxon>
        <taxon>Liliopsida</taxon>
        <taxon>Poales</taxon>
        <taxon>Poaceae</taxon>
        <taxon>PACMAD clade</taxon>
        <taxon>Arundinoideae</taxon>
        <taxon>Arundineae</taxon>
        <taxon>Arundo</taxon>
    </lineage>
</organism>
<reference evidence="1" key="1">
    <citation type="submission" date="2014-09" db="EMBL/GenBank/DDBJ databases">
        <authorList>
            <person name="Magalhaes I.L.F."/>
            <person name="Oliveira U."/>
            <person name="Santos F.R."/>
            <person name="Vidigal T.H.D.A."/>
            <person name="Brescovit A.D."/>
            <person name="Santos A.J."/>
        </authorList>
    </citation>
    <scope>NUCLEOTIDE SEQUENCE</scope>
    <source>
        <tissue evidence="1">Shoot tissue taken approximately 20 cm above the soil surface</tissue>
    </source>
</reference>
<dbReference type="EMBL" id="GBRH01283555">
    <property type="protein sequence ID" value="JAD14340.1"/>
    <property type="molecule type" value="Transcribed_RNA"/>
</dbReference>
<sequence>MLHKLYKIDLARPTVPIPIVCEWTFKRLILI</sequence>
<proteinExistence type="predicted"/>
<dbReference type="AlphaFoldDB" id="A0A0A8XPA0"/>
<reference evidence="1" key="2">
    <citation type="journal article" date="2015" name="Data Brief">
        <title>Shoot transcriptome of the giant reed, Arundo donax.</title>
        <authorList>
            <person name="Barrero R.A."/>
            <person name="Guerrero F.D."/>
            <person name="Moolhuijzen P."/>
            <person name="Goolsby J.A."/>
            <person name="Tidwell J."/>
            <person name="Bellgard S.E."/>
            <person name="Bellgard M.I."/>
        </authorList>
    </citation>
    <scope>NUCLEOTIDE SEQUENCE</scope>
    <source>
        <tissue evidence="1">Shoot tissue taken approximately 20 cm above the soil surface</tissue>
    </source>
</reference>
<accession>A0A0A8XPA0</accession>
<protein>
    <submittedName>
        <fullName evidence="1">Uncharacterized protein</fullName>
    </submittedName>
</protein>
<evidence type="ECO:0000313" key="1">
    <source>
        <dbReference type="EMBL" id="JAD14340.1"/>
    </source>
</evidence>